<evidence type="ECO:0000313" key="3">
    <source>
        <dbReference type="Proteomes" id="UP000623687"/>
    </source>
</evidence>
<organism evidence="2 3">
    <name type="scientific">Pleurotus ostreatus</name>
    <name type="common">Oyster mushroom</name>
    <name type="synonym">White-rot fungus</name>
    <dbReference type="NCBI Taxonomy" id="5322"/>
    <lineage>
        <taxon>Eukaryota</taxon>
        <taxon>Fungi</taxon>
        <taxon>Dikarya</taxon>
        <taxon>Basidiomycota</taxon>
        <taxon>Agaricomycotina</taxon>
        <taxon>Agaricomycetes</taxon>
        <taxon>Agaricomycetidae</taxon>
        <taxon>Agaricales</taxon>
        <taxon>Pleurotineae</taxon>
        <taxon>Pleurotaceae</taxon>
        <taxon>Pleurotus</taxon>
    </lineage>
</organism>
<gene>
    <name evidence="2" type="ORF">PC9H_005706</name>
</gene>
<keyword evidence="1" id="KW-0732">Signal</keyword>
<dbReference type="AlphaFoldDB" id="A0A8H7A012"/>
<dbReference type="GeneID" id="59375524"/>
<keyword evidence="3" id="KW-1185">Reference proteome</keyword>
<feature type="chain" id="PRO_5034122241" description="Hydrophobin" evidence="1">
    <location>
        <begin position="22"/>
        <end position="232"/>
    </location>
</feature>
<evidence type="ECO:0000256" key="1">
    <source>
        <dbReference type="SAM" id="SignalP"/>
    </source>
</evidence>
<dbReference type="RefSeq" id="XP_036633768.1">
    <property type="nucleotide sequence ID" value="XM_036775266.1"/>
</dbReference>
<dbReference type="VEuPathDB" id="FungiDB:PC9H_005706"/>
<protein>
    <recommendedName>
        <fullName evidence="4">Hydrophobin</fullName>
    </recommendedName>
</protein>
<dbReference type="EMBL" id="JACETU010000003">
    <property type="protein sequence ID" value="KAF7433741.1"/>
    <property type="molecule type" value="Genomic_DNA"/>
</dbReference>
<name>A0A8H7A012_PLEOS</name>
<proteinExistence type="predicted"/>
<feature type="signal peptide" evidence="1">
    <location>
        <begin position="1"/>
        <end position="21"/>
    </location>
</feature>
<sequence>MRIFAITSILASIVASAGVLGVAVEANVERSVSNVQAVTIGDYTITITTVPVTPARLAKFPAAKTRNRSSPPQTSLTKRVVGNGCEVGCGGNDFCSNDLSLSPDPPLLADCQSLKAALDQLALSEVTNTFPCNFPNSPSCPNFTVPPGFEQIYSLGTCAVGLINFNPVGGPDVAFCHYLMAGTLLSLFTSCITNLGFTGSICFSNSNNLGVNWGLDRNNTTHENIPMLVTVA</sequence>
<accession>A0A8H7A012</accession>
<evidence type="ECO:0000313" key="2">
    <source>
        <dbReference type="EMBL" id="KAF7433741.1"/>
    </source>
</evidence>
<comment type="caution">
    <text evidence="2">The sequence shown here is derived from an EMBL/GenBank/DDBJ whole genome shotgun (WGS) entry which is preliminary data.</text>
</comment>
<dbReference type="OrthoDB" id="2955128at2759"/>
<reference evidence="2" key="1">
    <citation type="submission" date="2019-07" db="EMBL/GenBank/DDBJ databases">
        <authorList>
            <person name="Palmer J.M."/>
        </authorList>
    </citation>
    <scope>NUCLEOTIDE SEQUENCE</scope>
    <source>
        <strain evidence="2">PC9</strain>
    </source>
</reference>
<dbReference type="Proteomes" id="UP000623687">
    <property type="component" value="Unassembled WGS sequence"/>
</dbReference>
<evidence type="ECO:0008006" key="4">
    <source>
        <dbReference type="Google" id="ProtNLM"/>
    </source>
</evidence>